<dbReference type="GO" id="GO:0016747">
    <property type="term" value="F:acyltransferase activity, transferring groups other than amino-acyl groups"/>
    <property type="evidence" value="ECO:0007669"/>
    <property type="project" value="InterPro"/>
</dbReference>
<evidence type="ECO:0000313" key="3">
    <source>
        <dbReference type="Proteomes" id="UP000192674"/>
    </source>
</evidence>
<accession>A0A1W2B1N8</accession>
<dbReference type="Proteomes" id="UP000192674">
    <property type="component" value="Unassembled WGS sequence"/>
</dbReference>
<reference evidence="2 3" key="1">
    <citation type="submission" date="2017-04" db="EMBL/GenBank/DDBJ databases">
        <authorList>
            <person name="Afonso C.L."/>
            <person name="Miller P.J."/>
            <person name="Scott M.A."/>
            <person name="Spackman E."/>
            <person name="Goraichik I."/>
            <person name="Dimitrov K.M."/>
            <person name="Suarez D.L."/>
            <person name="Swayne D.E."/>
        </authorList>
    </citation>
    <scope>NUCLEOTIDE SEQUENCE [LARGE SCALE GENOMIC DNA]</scope>
    <source>
        <strain evidence="2 3">DSM 43828</strain>
    </source>
</reference>
<evidence type="ECO:0000313" key="2">
    <source>
        <dbReference type="EMBL" id="SMC66710.1"/>
    </source>
</evidence>
<dbReference type="InterPro" id="IPR000182">
    <property type="entry name" value="GNAT_dom"/>
</dbReference>
<dbReference type="AlphaFoldDB" id="A0A1W2B1N8"/>
<feature type="domain" description="N-acetyltransferase" evidence="1">
    <location>
        <begin position="29"/>
        <end position="214"/>
    </location>
</feature>
<dbReference type="Pfam" id="PF00583">
    <property type="entry name" value="Acetyltransf_1"/>
    <property type="match status" value="1"/>
</dbReference>
<gene>
    <name evidence="2" type="ORF">SAMN05661093_01324</name>
</gene>
<dbReference type="InterPro" id="IPR016181">
    <property type="entry name" value="Acyl_CoA_acyltransferase"/>
</dbReference>
<sequence>MGYADCEAGHYLPDDRDGAAMSKTKPGSLTVKELSTKNWGDFEAVMGKNGGASGCWCMHWRLSIGEFMEQKGDGNKKAMKRLAQRKQPPGVIIYEDDAPVAWCSLGPRAEFPRLQRSPILKNIDDEPVCAIACIYVEKKHRGSGMQSAIIDAVCDYAASAGYTTAEGYPVEPAEGKRAGADSAMTGMASAFVKAGFDEIARPRKDRPVMRRKLK</sequence>
<keyword evidence="3" id="KW-1185">Reference proteome</keyword>
<dbReference type="Gene3D" id="3.40.630.30">
    <property type="match status" value="1"/>
</dbReference>
<dbReference type="PROSITE" id="PS51186">
    <property type="entry name" value="GNAT"/>
    <property type="match status" value="1"/>
</dbReference>
<dbReference type="SUPFAM" id="SSF55729">
    <property type="entry name" value="Acyl-CoA N-acyltransferases (Nat)"/>
    <property type="match status" value="1"/>
</dbReference>
<evidence type="ECO:0000259" key="1">
    <source>
        <dbReference type="PROSITE" id="PS51186"/>
    </source>
</evidence>
<dbReference type="CDD" id="cd04301">
    <property type="entry name" value="NAT_SF"/>
    <property type="match status" value="1"/>
</dbReference>
<proteinExistence type="predicted"/>
<protein>
    <recommendedName>
        <fullName evidence="1">N-acetyltransferase domain-containing protein</fullName>
    </recommendedName>
</protein>
<name>A0A1W2B1N8_KIBAR</name>
<organism evidence="2 3">
    <name type="scientific">Kibdelosporangium aridum</name>
    <dbReference type="NCBI Taxonomy" id="2030"/>
    <lineage>
        <taxon>Bacteria</taxon>
        <taxon>Bacillati</taxon>
        <taxon>Actinomycetota</taxon>
        <taxon>Actinomycetes</taxon>
        <taxon>Pseudonocardiales</taxon>
        <taxon>Pseudonocardiaceae</taxon>
        <taxon>Kibdelosporangium</taxon>
    </lineage>
</organism>
<dbReference type="EMBL" id="FWXV01000001">
    <property type="protein sequence ID" value="SMC66710.1"/>
    <property type="molecule type" value="Genomic_DNA"/>
</dbReference>